<organism evidence="2 3">
    <name type="scientific">Candidatus Ghiorseimicrobium undicola</name>
    <dbReference type="NCBI Taxonomy" id="1974746"/>
    <lineage>
        <taxon>Bacteria</taxon>
        <taxon>Pseudomonadati</taxon>
        <taxon>Candidatus Omnitrophota</taxon>
        <taxon>Candidatus Ghiorseimicrobium</taxon>
    </lineage>
</organism>
<dbReference type="Proteomes" id="UP000229641">
    <property type="component" value="Unassembled WGS sequence"/>
</dbReference>
<dbReference type="GO" id="GO:0030151">
    <property type="term" value="F:molybdenum ion binding"/>
    <property type="evidence" value="ECO:0007669"/>
    <property type="project" value="InterPro"/>
</dbReference>
<evidence type="ECO:0000313" key="3">
    <source>
        <dbReference type="Proteomes" id="UP000229641"/>
    </source>
</evidence>
<dbReference type="EMBL" id="PCWA01000064">
    <property type="protein sequence ID" value="PIQ89222.1"/>
    <property type="molecule type" value="Genomic_DNA"/>
</dbReference>
<comment type="caution">
    <text evidence="2">The sequence shown here is derived from an EMBL/GenBank/DDBJ whole genome shotgun (WGS) entry which is preliminary data.</text>
</comment>
<dbReference type="GO" id="GO:0030170">
    <property type="term" value="F:pyridoxal phosphate binding"/>
    <property type="evidence" value="ECO:0007669"/>
    <property type="project" value="InterPro"/>
</dbReference>
<dbReference type="SUPFAM" id="SSF50800">
    <property type="entry name" value="PK beta-barrel domain-like"/>
    <property type="match status" value="1"/>
</dbReference>
<dbReference type="PROSITE" id="PS51340">
    <property type="entry name" value="MOSC"/>
    <property type="match status" value="1"/>
</dbReference>
<feature type="domain" description="MOSC" evidence="1">
    <location>
        <begin position="21"/>
        <end position="142"/>
    </location>
</feature>
<dbReference type="Gene3D" id="2.40.33.20">
    <property type="entry name" value="PK beta-barrel domain-like"/>
    <property type="match status" value="1"/>
</dbReference>
<protein>
    <submittedName>
        <fullName evidence="2">MOSC domain-containing protein</fullName>
    </submittedName>
</protein>
<dbReference type="InterPro" id="IPR005302">
    <property type="entry name" value="MoCF_Sase_C"/>
</dbReference>
<evidence type="ECO:0000259" key="1">
    <source>
        <dbReference type="PROSITE" id="PS51340"/>
    </source>
</evidence>
<dbReference type="Pfam" id="PF03473">
    <property type="entry name" value="MOSC"/>
    <property type="match status" value="1"/>
</dbReference>
<dbReference type="GO" id="GO:0003824">
    <property type="term" value="F:catalytic activity"/>
    <property type="evidence" value="ECO:0007669"/>
    <property type="project" value="InterPro"/>
</dbReference>
<accession>A0A2H0LXY4</accession>
<dbReference type="AlphaFoldDB" id="A0A2H0LXY4"/>
<gene>
    <name evidence="2" type="ORF">COV72_04265</name>
</gene>
<dbReference type="InterPro" id="IPR052716">
    <property type="entry name" value="MOSC_domain"/>
</dbReference>
<name>A0A2H0LXY4_9BACT</name>
<reference evidence="2 3" key="1">
    <citation type="submission" date="2017-09" db="EMBL/GenBank/DDBJ databases">
        <title>Depth-based differentiation of microbial function through sediment-hosted aquifers and enrichment of novel symbionts in the deep terrestrial subsurface.</title>
        <authorList>
            <person name="Probst A.J."/>
            <person name="Ladd B."/>
            <person name="Jarett J.K."/>
            <person name="Geller-Mcgrath D.E."/>
            <person name="Sieber C.M."/>
            <person name="Emerson J.B."/>
            <person name="Anantharaman K."/>
            <person name="Thomas B.C."/>
            <person name="Malmstrom R."/>
            <person name="Stieglmeier M."/>
            <person name="Klingl A."/>
            <person name="Woyke T."/>
            <person name="Ryan C.M."/>
            <person name="Banfield J.F."/>
        </authorList>
    </citation>
    <scope>NUCLEOTIDE SEQUENCE [LARGE SCALE GENOMIC DNA]</scope>
    <source>
        <strain evidence="2">CG11_big_fil_rev_8_21_14_0_20_42_13</strain>
    </source>
</reference>
<evidence type="ECO:0000313" key="2">
    <source>
        <dbReference type="EMBL" id="PIQ89222.1"/>
    </source>
</evidence>
<proteinExistence type="predicted"/>
<dbReference type="InterPro" id="IPR011037">
    <property type="entry name" value="Pyrv_Knase-like_insert_dom_sf"/>
</dbReference>
<dbReference type="PANTHER" id="PTHR36930:SF1">
    <property type="entry name" value="MOSC DOMAIN-CONTAINING PROTEIN"/>
    <property type="match status" value="1"/>
</dbReference>
<dbReference type="PANTHER" id="PTHR36930">
    <property type="entry name" value="METAL-SULFUR CLUSTER BIOSYNTHESIS PROTEINS YUAD-RELATED"/>
    <property type="match status" value="1"/>
</dbReference>
<sequence>MENSGKIFSINISAKKGIPKTPVKTARLIENFGIEGDVHAGDQTRQVSLLSWENICRHPKLKPGDFAENITTAGINLKKMKIGDKILIGEKAILEITQLGKECHSGCVIQKETGKCIMPKLGIFAKVIKGGGISTGSTIVKI</sequence>